<evidence type="ECO:0000313" key="7">
    <source>
        <dbReference type="Proteomes" id="UP000199382"/>
    </source>
</evidence>
<dbReference type="InterPro" id="IPR051409">
    <property type="entry name" value="Atypical_kinase_ADCK"/>
</dbReference>
<dbReference type="OrthoDB" id="9795390at2"/>
<keyword evidence="7" id="KW-1185">Reference proteome</keyword>
<dbReference type="GO" id="GO:0005524">
    <property type="term" value="F:ATP binding"/>
    <property type="evidence" value="ECO:0007669"/>
    <property type="project" value="UniProtKB-KW"/>
</dbReference>
<reference evidence="6 7" key="1">
    <citation type="submission" date="2016-10" db="EMBL/GenBank/DDBJ databases">
        <authorList>
            <person name="de Groot N.N."/>
        </authorList>
    </citation>
    <scope>NUCLEOTIDE SEQUENCE [LARGE SCALE GENOMIC DNA]</scope>
    <source>
        <strain evidence="6 7">DSM 25294</strain>
    </source>
</reference>
<keyword evidence="6" id="KW-0830">Ubiquinone</keyword>
<keyword evidence="6" id="KW-0418">Kinase</keyword>
<keyword evidence="3" id="KW-0547">Nucleotide-binding</keyword>
<sequence>MTAVRNLTRKVPAGRISRLHRLGALATGIAGRLAVDGVRKLSRGESPELRSLLLTPTNARRIAEDLAHMRGAAMKMGQFLSMEAGDVLPPEMARILARLRDAADPMPPRHLKVVLREAWGDGWRREFRSFDTRPIAAASIGQVHRARLRDGRELAIKVQYPGIADSIDSDVANLGSLLRLSGLLPRDFDLAPYLAAARAQLRDEANYEQEARAMASYAAMMGGTEGFVLPDVLPDWSTRSVLSMTYLPSRPIESLEQAPQAERDRAMQRLLALFLDEVFTHRTVQTDPNFANYRHCPRTGRIVLLDFGAVREFDPAFTETIRDLLAAGLAGEWSALETSVEALGLVSPGSSPAFRTALLDLAALVFDALRLETFDFGTSDLLALLRDAGQRLAEAQAAPPEVPIDLLYLQRKAGGMFLLGTRLRARVGISALLSQHLARSG</sequence>
<dbReference type="SUPFAM" id="SSF56112">
    <property type="entry name" value="Protein kinase-like (PK-like)"/>
    <property type="match status" value="1"/>
</dbReference>
<evidence type="ECO:0000256" key="1">
    <source>
        <dbReference type="ARBA" id="ARBA00009670"/>
    </source>
</evidence>
<dbReference type="STRING" id="571298.SAMN04488026_10902"/>
<evidence type="ECO:0000256" key="3">
    <source>
        <dbReference type="ARBA" id="ARBA00022741"/>
    </source>
</evidence>
<name>A0A1G9KLL4_9RHOB</name>
<proteinExistence type="inferred from homology"/>
<keyword evidence="2" id="KW-0808">Transferase</keyword>
<protein>
    <submittedName>
        <fullName evidence="6">Predicted unusual protein kinase regulating ubiquinone biosynthesis, AarF/ABC1/UbiB family</fullName>
    </submittedName>
</protein>
<evidence type="ECO:0000256" key="2">
    <source>
        <dbReference type="ARBA" id="ARBA00022679"/>
    </source>
</evidence>
<accession>A0A1G9KLL4</accession>
<dbReference type="InterPro" id="IPR034646">
    <property type="entry name" value="ADCK3_dom"/>
</dbReference>
<dbReference type="EMBL" id="FNEK01000090">
    <property type="protein sequence ID" value="SDL50562.1"/>
    <property type="molecule type" value="Genomic_DNA"/>
</dbReference>
<dbReference type="Pfam" id="PF03109">
    <property type="entry name" value="ABC1"/>
    <property type="match status" value="1"/>
</dbReference>
<evidence type="ECO:0000313" key="6">
    <source>
        <dbReference type="EMBL" id="SDL50562.1"/>
    </source>
</evidence>
<dbReference type="PANTHER" id="PTHR43851">
    <property type="match status" value="1"/>
</dbReference>
<feature type="domain" description="ABC1 atypical kinase-like" evidence="5">
    <location>
        <begin position="98"/>
        <end position="334"/>
    </location>
</feature>
<evidence type="ECO:0000256" key="4">
    <source>
        <dbReference type="ARBA" id="ARBA00022840"/>
    </source>
</evidence>
<dbReference type="InterPro" id="IPR004147">
    <property type="entry name" value="ABC1_dom"/>
</dbReference>
<gene>
    <name evidence="6" type="ORF">SAMN04488026_10902</name>
</gene>
<dbReference type="AlphaFoldDB" id="A0A1G9KLL4"/>
<dbReference type="PANTHER" id="PTHR43851:SF3">
    <property type="entry name" value="COENZYME Q8"/>
    <property type="match status" value="1"/>
</dbReference>
<dbReference type="GO" id="GO:0006744">
    <property type="term" value="P:ubiquinone biosynthetic process"/>
    <property type="evidence" value="ECO:0007669"/>
    <property type="project" value="TreeGrafter"/>
</dbReference>
<comment type="similarity">
    <text evidence="1">Belongs to the protein kinase superfamily. ADCK protein kinase family.</text>
</comment>
<dbReference type="Proteomes" id="UP000199382">
    <property type="component" value="Unassembled WGS sequence"/>
</dbReference>
<keyword evidence="4" id="KW-0067">ATP-binding</keyword>
<evidence type="ECO:0000259" key="5">
    <source>
        <dbReference type="Pfam" id="PF03109"/>
    </source>
</evidence>
<dbReference type="CDD" id="cd13970">
    <property type="entry name" value="ABC1_ADCK3"/>
    <property type="match status" value="1"/>
</dbReference>
<dbReference type="GO" id="GO:0016301">
    <property type="term" value="F:kinase activity"/>
    <property type="evidence" value="ECO:0007669"/>
    <property type="project" value="UniProtKB-KW"/>
</dbReference>
<organism evidence="6 7">
    <name type="scientific">Aliiruegeria lutimaris</name>
    <dbReference type="NCBI Taxonomy" id="571298"/>
    <lineage>
        <taxon>Bacteria</taxon>
        <taxon>Pseudomonadati</taxon>
        <taxon>Pseudomonadota</taxon>
        <taxon>Alphaproteobacteria</taxon>
        <taxon>Rhodobacterales</taxon>
        <taxon>Roseobacteraceae</taxon>
        <taxon>Aliiruegeria</taxon>
    </lineage>
</organism>
<dbReference type="InterPro" id="IPR011009">
    <property type="entry name" value="Kinase-like_dom_sf"/>
</dbReference>
<dbReference type="RefSeq" id="WP_093163731.1">
    <property type="nucleotide sequence ID" value="NZ_FNEK01000090.1"/>
</dbReference>